<comment type="caution">
    <text evidence="8">The sequence shown here is derived from an EMBL/GenBank/DDBJ whole genome shotgun (WGS) entry which is preliminary data.</text>
</comment>
<dbReference type="InterPro" id="IPR002509">
    <property type="entry name" value="NODB_dom"/>
</dbReference>
<evidence type="ECO:0000256" key="6">
    <source>
        <dbReference type="SAM" id="SignalP"/>
    </source>
</evidence>
<feature type="chain" id="PRO_5040131440" description="NodB homology domain-containing protein" evidence="6">
    <location>
        <begin position="27"/>
        <end position="260"/>
    </location>
</feature>
<evidence type="ECO:0000313" key="8">
    <source>
        <dbReference type="EMBL" id="KAG9325744.1"/>
    </source>
</evidence>
<organism evidence="8 9">
    <name type="scientific">Mortierella alpina</name>
    <name type="common">Oleaginous fungus</name>
    <name type="synonym">Mortierella renispora</name>
    <dbReference type="NCBI Taxonomy" id="64518"/>
    <lineage>
        <taxon>Eukaryota</taxon>
        <taxon>Fungi</taxon>
        <taxon>Fungi incertae sedis</taxon>
        <taxon>Mucoromycota</taxon>
        <taxon>Mortierellomycotina</taxon>
        <taxon>Mortierellomycetes</taxon>
        <taxon>Mortierellales</taxon>
        <taxon>Mortierellaceae</taxon>
        <taxon>Mortierella</taxon>
    </lineage>
</organism>
<dbReference type="SUPFAM" id="SSF88713">
    <property type="entry name" value="Glycoside hydrolase/deacetylase"/>
    <property type="match status" value="1"/>
</dbReference>
<comment type="cofactor">
    <cofactor evidence="1">
        <name>Co(2+)</name>
        <dbReference type="ChEBI" id="CHEBI:48828"/>
    </cofactor>
</comment>
<sequence length="260" mass="28775">MPRQYLAALLALVSLIILSLPTMTLSTPVPSAPPLGHYQRLMKRANATIITECTVPNSFAVTFDDGPSLWTHELLDYLAIKNVKVTFFVNGLNYVSIEDPEFAAVVKRAYTEGHQIGSHTWAHADISAPGVDVASQMKMLDDALIKIIGVRPVYMRPPYGNTSPDSLMWLGNEGYQVVNWVVDSNDWRHPTDFKADFQAYRVALQDPSAVGKGWISLQHDAEQGTAQVFSKLAIEYVLSKGFQVMPVASCLGDTTGWYRV</sequence>
<protein>
    <recommendedName>
        <fullName evidence="7">NodB homology domain-containing protein</fullName>
    </recommendedName>
</protein>
<keyword evidence="2" id="KW-0479">Metal-binding</keyword>
<dbReference type="PANTHER" id="PTHR46471">
    <property type="entry name" value="CHITIN DEACETYLASE"/>
    <property type="match status" value="1"/>
</dbReference>
<keyword evidence="3 6" id="KW-0732">Signal</keyword>
<evidence type="ECO:0000256" key="2">
    <source>
        <dbReference type="ARBA" id="ARBA00022723"/>
    </source>
</evidence>
<dbReference type="InterPro" id="IPR011330">
    <property type="entry name" value="Glyco_hydro/deAcase_b/a-brl"/>
</dbReference>
<dbReference type="GO" id="GO:0005975">
    <property type="term" value="P:carbohydrate metabolic process"/>
    <property type="evidence" value="ECO:0007669"/>
    <property type="project" value="InterPro"/>
</dbReference>
<dbReference type="PROSITE" id="PS51677">
    <property type="entry name" value="NODB"/>
    <property type="match status" value="1"/>
</dbReference>
<dbReference type="GO" id="GO:0046872">
    <property type="term" value="F:metal ion binding"/>
    <property type="evidence" value="ECO:0007669"/>
    <property type="project" value="UniProtKB-KW"/>
</dbReference>
<gene>
    <name evidence="8" type="ORF">KVV02_003616</name>
</gene>
<evidence type="ECO:0000256" key="3">
    <source>
        <dbReference type="ARBA" id="ARBA00022729"/>
    </source>
</evidence>
<dbReference type="Pfam" id="PF01522">
    <property type="entry name" value="Polysacc_deac_1"/>
    <property type="match status" value="1"/>
</dbReference>
<proteinExistence type="predicted"/>
<evidence type="ECO:0000313" key="9">
    <source>
        <dbReference type="Proteomes" id="UP000717515"/>
    </source>
</evidence>
<evidence type="ECO:0000256" key="4">
    <source>
        <dbReference type="ARBA" id="ARBA00022801"/>
    </source>
</evidence>
<accession>A0A9P8A890</accession>
<name>A0A9P8A890_MORAP</name>
<evidence type="ECO:0000256" key="5">
    <source>
        <dbReference type="ARBA" id="ARBA00023277"/>
    </source>
</evidence>
<feature type="domain" description="NodB homology" evidence="7">
    <location>
        <begin position="57"/>
        <end position="245"/>
    </location>
</feature>
<evidence type="ECO:0000256" key="1">
    <source>
        <dbReference type="ARBA" id="ARBA00001941"/>
    </source>
</evidence>
<dbReference type="AlphaFoldDB" id="A0A9P8A890"/>
<reference evidence="8" key="1">
    <citation type="submission" date="2021-07" db="EMBL/GenBank/DDBJ databases">
        <title>Draft genome of Mortierella alpina, strain LL118, isolated from an aspen leaf litter sample.</title>
        <authorList>
            <person name="Yang S."/>
            <person name="Vinatzer B.A."/>
        </authorList>
    </citation>
    <scope>NUCLEOTIDE SEQUENCE</scope>
    <source>
        <strain evidence="8">LL118</strain>
    </source>
</reference>
<keyword evidence="4" id="KW-0378">Hydrolase</keyword>
<evidence type="ECO:0000259" key="7">
    <source>
        <dbReference type="PROSITE" id="PS51677"/>
    </source>
</evidence>
<feature type="signal peptide" evidence="6">
    <location>
        <begin position="1"/>
        <end position="26"/>
    </location>
</feature>
<dbReference type="Proteomes" id="UP000717515">
    <property type="component" value="Unassembled WGS sequence"/>
</dbReference>
<dbReference type="PANTHER" id="PTHR46471:SF2">
    <property type="entry name" value="CHITIN DEACETYLASE-RELATED"/>
    <property type="match status" value="1"/>
</dbReference>
<dbReference type="GO" id="GO:0016810">
    <property type="term" value="F:hydrolase activity, acting on carbon-nitrogen (but not peptide) bonds"/>
    <property type="evidence" value="ECO:0007669"/>
    <property type="project" value="InterPro"/>
</dbReference>
<dbReference type="Gene3D" id="3.20.20.370">
    <property type="entry name" value="Glycoside hydrolase/deacetylase"/>
    <property type="match status" value="1"/>
</dbReference>
<keyword evidence="5" id="KW-0119">Carbohydrate metabolism</keyword>
<dbReference type="EMBL" id="JAIFTL010000033">
    <property type="protein sequence ID" value="KAG9325744.1"/>
    <property type="molecule type" value="Genomic_DNA"/>
</dbReference>